<keyword evidence="2" id="KW-1133">Transmembrane helix</keyword>
<dbReference type="InterPro" id="IPR047789">
    <property type="entry name" value="CU044_5270-like"/>
</dbReference>
<sequence length="357" mass="38515">MREFEFIDRVMPDVPPPAPEQVAAVRDRLARRAGSASLRRDRPVRRAGSASPRRPRLGGWKGVALAAAAVILVIGAVAVLLPASTPAPVVTTPRQVLDAAADRLARQPLPVRRYWRQETERIMRTEGADGYRVEERGRDVLAFGRDGDWYTWYESVSTEPYGAEATEQWRRSGSPKLCPGRGCDPHLPAYPARSMDRPLAVAPGWTATLAEVLALPGEAAALRAELLEHYTDNSEASPDQWLGEVARRLVVELPISPGTQAAAYRVLAGLPGASVRDDVHDPGGRPAVTLELPPRGAVRVQLVIDPGSGALRAAQQVAPMPGLDPGVPSVITVIVARSWTDTRPVPPSGCRNCSGRY</sequence>
<keyword evidence="2" id="KW-0812">Transmembrane</keyword>
<dbReference type="NCBIfam" id="NF038083">
    <property type="entry name" value="CU044_5270_fam"/>
    <property type="match status" value="1"/>
</dbReference>
<proteinExistence type="predicted"/>
<accession>A0A1M4EQR0</accession>
<name>A0A1M4EQR0_9ACTN</name>
<feature type="transmembrane region" description="Helical" evidence="2">
    <location>
        <begin position="63"/>
        <end position="83"/>
    </location>
</feature>
<dbReference type="RefSeq" id="WP_225269704.1">
    <property type="nucleotide sequence ID" value="NZ_CP084058.1"/>
</dbReference>
<feature type="region of interest" description="Disordered" evidence="1">
    <location>
        <begin position="31"/>
        <end position="55"/>
    </location>
</feature>
<protein>
    <recommendedName>
        <fullName evidence="4">CU044_5270 family protein</fullName>
    </recommendedName>
</protein>
<gene>
    <name evidence="3" type="ORF">BN4615_P10692</name>
</gene>
<keyword evidence="2" id="KW-0472">Membrane</keyword>
<evidence type="ECO:0000256" key="1">
    <source>
        <dbReference type="SAM" id="MobiDB-lite"/>
    </source>
</evidence>
<evidence type="ECO:0008006" key="4">
    <source>
        <dbReference type="Google" id="ProtNLM"/>
    </source>
</evidence>
<evidence type="ECO:0000256" key="2">
    <source>
        <dbReference type="SAM" id="Phobius"/>
    </source>
</evidence>
<reference evidence="3" key="1">
    <citation type="submission" date="2016-04" db="EMBL/GenBank/DDBJ databases">
        <authorList>
            <person name="Evans L.H."/>
            <person name="Alamgir A."/>
            <person name="Owens N."/>
            <person name="Weber N.D."/>
            <person name="Virtaneva K."/>
            <person name="Barbian K."/>
            <person name="Babar A."/>
            <person name="Rosenke K."/>
        </authorList>
    </citation>
    <scope>NUCLEOTIDE SEQUENCE</scope>
    <source>
        <strain evidence="3">Nono1</strain>
    </source>
</reference>
<dbReference type="EMBL" id="LT559118">
    <property type="protein sequence ID" value="SBP01176.1"/>
    <property type="molecule type" value="Genomic_DNA"/>
</dbReference>
<dbReference type="AlphaFoldDB" id="A0A1M4EQR0"/>
<evidence type="ECO:0000313" key="3">
    <source>
        <dbReference type="EMBL" id="SBP01176.1"/>
    </source>
</evidence>
<organism evidence="3">
    <name type="scientific">Nonomuraea gerenzanensis</name>
    <dbReference type="NCBI Taxonomy" id="93944"/>
    <lineage>
        <taxon>Bacteria</taxon>
        <taxon>Bacillati</taxon>
        <taxon>Actinomycetota</taxon>
        <taxon>Actinomycetes</taxon>
        <taxon>Streptosporangiales</taxon>
        <taxon>Streptosporangiaceae</taxon>
        <taxon>Nonomuraea</taxon>
    </lineage>
</organism>